<dbReference type="Proteomes" id="UP001148662">
    <property type="component" value="Unassembled WGS sequence"/>
</dbReference>
<name>A0ACC1TD74_9APHY</name>
<sequence>MTYLASEAAGIKIQGGRERRTSGALTRAYLQYHWSDGFRWWQSWCEGELEKIVTGTTEGKADTHNRFAEKGHIRFEYRSVCDRSNATGYNRSRTELDINRRGENDAPRAEKPLRTMACTAHKKDNMSHIIAEGRPIHTLWSAERPRLGQDKKSVEQMDEVEKIPETLETLMTWAFVQHWNDKRVPEDELLHATPDGAVDGEMLKVGIRLQGFVKAAQLDPFGDWKKTEGDAPRARQKLILYGGDEEAVFSKQGESLNRIRELIHKSMRSRNITEQNTKRIHLYRSVFEKCRPGHKQHRWLVTEKIRFGTLAPSGLPRAASWLDIKVGDFVDVTVFPKIYKSRGPAGEEVKVSFAMSRIVRLQSGKSKTEEKSKPAPSRRVATRDDMVWEDGEMEVE</sequence>
<proteinExistence type="predicted"/>
<reference evidence="1" key="1">
    <citation type="submission" date="2022-07" db="EMBL/GenBank/DDBJ databases">
        <title>Genome Sequence of Phlebia brevispora.</title>
        <authorList>
            <person name="Buettner E."/>
        </authorList>
    </citation>
    <scope>NUCLEOTIDE SEQUENCE</scope>
    <source>
        <strain evidence="1">MPL23</strain>
    </source>
</reference>
<protein>
    <submittedName>
        <fullName evidence="1">Uncharacterized protein</fullName>
    </submittedName>
</protein>
<gene>
    <name evidence="1" type="ORF">NM688_g847</name>
</gene>
<keyword evidence="2" id="KW-1185">Reference proteome</keyword>
<accession>A0ACC1TD74</accession>
<evidence type="ECO:0000313" key="2">
    <source>
        <dbReference type="Proteomes" id="UP001148662"/>
    </source>
</evidence>
<comment type="caution">
    <text evidence="1">The sequence shown here is derived from an EMBL/GenBank/DDBJ whole genome shotgun (WGS) entry which is preliminary data.</text>
</comment>
<evidence type="ECO:0000313" key="1">
    <source>
        <dbReference type="EMBL" id="KAJ3558571.1"/>
    </source>
</evidence>
<organism evidence="1 2">
    <name type="scientific">Phlebia brevispora</name>
    <dbReference type="NCBI Taxonomy" id="194682"/>
    <lineage>
        <taxon>Eukaryota</taxon>
        <taxon>Fungi</taxon>
        <taxon>Dikarya</taxon>
        <taxon>Basidiomycota</taxon>
        <taxon>Agaricomycotina</taxon>
        <taxon>Agaricomycetes</taxon>
        <taxon>Polyporales</taxon>
        <taxon>Meruliaceae</taxon>
        <taxon>Phlebia</taxon>
    </lineage>
</organism>
<dbReference type="EMBL" id="JANHOG010000080">
    <property type="protein sequence ID" value="KAJ3558571.1"/>
    <property type="molecule type" value="Genomic_DNA"/>
</dbReference>